<feature type="transmembrane region" description="Helical" evidence="1">
    <location>
        <begin position="218"/>
        <end position="236"/>
    </location>
</feature>
<sequence length="516" mass="57885">MHRQALKRTIARFISRSSATAWLLWCEIITCCLFYWNFTLRYSLVAHLNKPFQTFATLSHFAPEGAWLYILTFAVAFALYALGYRFGARRLRRRRAIWLILSLSALGHATLMPMYPLDATDVYDYIIRARMTAIYGMNPLRDVPRQLPDDPFYRFVGWKNVPSAYGGAWEIIAALVTRLAGDDVLGNVIAFKCLAALSNLIGALGIYSALLRLAPSRALSGTYLFALNPLLIYMAAGRAHNDALMIACMAWSLAFLARHQHVASLLSLLFGALIKFIPLILIPAVLIVAWHNLQAQARLRAFIVSAFLGAVLTISAYAPFWFGLETLRAERRAQMYSGSLPTVIRQLIAPILDGKSAETWLIPTPNTNALLANSTLALFAFSYLASLWRLWRAKGAILSAVHAMLYVLFAYLLIAALWFMAWYALWLLPFAALLERSAARRNALWFTYLVTWQGLLYNYVTLRPGALAPIPWRDLLPVASYMLPIWLLIGSAAWRGAKASRSAAELMARPRAIQAE</sequence>
<feature type="transmembrane region" description="Helical" evidence="1">
    <location>
        <begin position="265"/>
        <end position="290"/>
    </location>
</feature>
<dbReference type="AlphaFoldDB" id="A0A2M8PDE9"/>
<gene>
    <name evidence="2" type="ORF">CUN49_09910</name>
</gene>
<accession>A0A2M8PDE9</accession>
<dbReference type="Pfam" id="PF26314">
    <property type="entry name" value="MptA_B_family"/>
    <property type="match status" value="1"/>
</dbReference>
<evidence type="ECO:0000313" key="2">
    <source>
        <dbReference type="EMBL" id="PJF35569.1"/>
    </source>
</evidence>
<feature type="transmembrane region" description="Helical" evidence="1">
    <location>
        <begin position="370"/>
        <end position="391"/>
    </location>
</feature>
<dbReference type="EMBL" id="PGTM01000137">
    <property type="protein sequence ID" value="PJF35569.1"/>
    <property type="molecule type" value="Genomic_DNA"/>
</dbReference>
<feature type="transmembrane region" description="Helical" evidence="1">
    <location>
        <begin position="189"/>
        <end position="211"/>
    </location>
</feature>
<dbReference type="Proteomes" id="UP000229681">
    <property type="component" value="Unassembled WGS sequence"/>
</dbReference>
<evidence type="ECO:0000256" key="1">
    <source>
        <dbReference type="SAM" id="Phobius"/>
    </source>
</evidence>
<keyword evidence="1" id="KW-0812">Transmembrane</keyword>
<keyword evidence="1" id="KW-0472">Membrane</keyword>
<proteinExistence type="predicted"/>
<feature type="transmembrane region" description="Helical" evidence="1">
    <location>
        <begin position="96"/>
        <end position="115"/>
    </location>
</feature>
<comment type="caution">
    <text evidence="2">The sequence shown here is derived from an EMBL/GenBank/DDBJ whole genome shotgun (WGS) entry which is preliminary data.</text>
</comment>
<keyword evidence="1" id="KW-1133">Transmembrane helix</keyword>
<feature type="transmembrane region" description="Helical" evidence="1">
    <location>
        <begin position="302"/>
        <end position="324"/>
    </location>
</feature>
<evidence type="ECO:0008006" key="4">
    <source>
        <dbReference type="Google" id="ProtNLM"/>
    </source>
</evidence>
<protein>
    <recommendedName>
        <fullName evidence="4">DUF2029 domain-containing protein</fullName>
    </recommendedName>
</protein>
<reference evidence="2 3" key="1">
    <citation type="submission" date="2017-11" db="EMBL/GenBank/DDBJ databases">
        <title>Evolution of Phototrophy in the Chloroflexi Phylum Driven by Horizontal Gene Transfer.</title>
        <authorList>
            <person name="Ward L.M."/>
            <person name="Hemp J."/>
            <person name="Shih P.M."/>
            <person name="Mcglynn S.E."/>
            <person name="Fischer W."/>
        </authorList>
    </citation>
    <scope>NUCLEOTIDE SEQUENCE [LARGE SCALE GENOMIC DNA]</scope>
    <source>
        <strain evidence="2">JP3_13</strain>
    </source>
</reference>
<evidence type="ECO:0000313" key="3">
    <source>
        <dbReference type="Proteomes" id="UP000229681"/>
    </source>
</evidence>
<organism evidence="2 3">
    <name type="scientific">Candidatus Thermofonsia Clade 1 bacterium</name>
    <dbReference type="NCBI Taxonomy" id="2364210"/>
    <lineage>
        <taxon>Bacteria</taxon>
        <taxon>Bacillati</taxon>
        <taxon>Chloroflexota</taxon>
        <taxon>Candidatus Thermofontia</taxon>
        <taxon>Candidatus Thermofonsia Clade 1</taxon>
    </lineage>
</organism>
<feature type="transmembrane region" description="Helical" evidence="1">
    <location>
        <begin position="403"/>
        <end position="431"/>
    </location>
</feature>
<feature type="transmembrane region" description="Helical" evidence="1">
    <location>
        <begin position="21"/>
        <end position="38"/>
    </location>
</feature>
<feature type="transmembrane region" description="Helical" evidence="1">
    <location>
        <begin position="475"/>
        <end position="494"/>
    </location>
</feature>
<name>A0A2M8PDE9_9CHLR</name>
<feature type="transmembrane region" description="Helical" evidence="1">
    <location>
        <begin position="66"/>
        <end position="84"/>
    </location>
</feature>